<reference evidence="2" key="1">
    <citation type="submission" date="2015-11" db="EMBL/GenBank/DDBJ databases">
        <title>De novo transcriptome assembly of four potential Pierce s Disease insect vectors from Arizona vineyards.</title>
        <authorList>
            <person name="Tassone E.E."/>
        </authorList>
    </citation>
    <scope>NUCLEOTIDE SEQUENCE</scope>
</reference>
<proteinExistence type="predicted"/>
<dbReference type="InterPro" id="IPR032135">
    <property type="entry name" value="DUF4817"/>
</dbReference>
<dbReference type="EMBL" id="GECU01032831">
    <property type="protein sequence ID" value="JAS74875.1"/>
    <property type="molecule type" value="Transcribed_RNA"/>
</dbReference>
<protein>
    <recommendedName>
        <fullName evidence="1">DUF4817 domain-containing protein</fullName>
    </recommendedName>
</protein>
<organism evidence="2">
    <name type="scientific">Homalodisca liturata</name>
    <dbReference type="NCBI Taxonomy" id="320908"/>
    <lineage>
        <taxon>Eukaryota</taxon>
        <taxon>Metazoa</taxon>
        <taxon>Ecdysozoa</taxon>
        <taxon>Arthropoda</taxon>
        <taxon>Hexapoda</taxon>
        <taxon>Insecta</taxon>
        <taxon>Pterygota</taxon>
        <taxon>Neoptera</taxon>
        <taxon>Paraneoptera</taxon>
        <taxon>Hemiptera</taxon>
        <taxon>Auchenorrhyncha</taxon>
        <taxon>Membracoidea</taxon>
        <taxon>Cicadellidae</taxon>
        <taxon>Cicadellinae</taxon>
        <taxon>Proconiini</taxon>
        <taxon>Homalodisca</taxon>
    </lineage>
</organism>
<evidence type="ECO:0000313" key="2">
    <source>
        <dbReference type="EMBL" id="JAS74875.1"/>
    </source>
</evidence>
<name>A0A1B6HJY8_9HEMI</name>
<dbReference type="AlphaFoldDB" id="A0A1B6HJY8"/>
<gene>
    <name evidence="2" type="ORF">g.7110</name>
</gene>
<accession>A0A1B6HJY8</accession>
<evidence type="ECO:0000259" key="1">
    <source>
        <dbReference type="Pfam" id="PF16087"/>
    </source>
</evidence>
<dbReference type="PANTHER" id="PTHR47326">
    <property type="entry name" value="TRANSPOSABLE ELEMENT TC3 TRANSPOSASE-LIKE PROTEIN"/>
    <property type="match status" value="1"/>
</dbReference>
<sequence>MFVERFPNVRPPSRQGIRKLNGRFEETGSVAELSRSGRPVSVTKEENVVAQCFVHSPTKSQRKASKECGLPRTSLQRMQKTLKLKAYRPTLLQGLNEDDTETGV</sequence>
<dbReference type="Pfam" id="PF16087">
    <property type="entry name" value="DUF4817"/>
    <property type="match status" value="1"/>
</dbReference>
<feature type="domain" description="DUF4817" evidence="1">
    <location>
        <begin position="2"/>
        <end position="31"/>
    </location>
</feature>
<dbReference type="PANTHER" id="PTHR47326:SF1">
    <property type="entry name" value="HTH PSQ-TYPE DOMAIN-CONTAINING PROTEIN"/>
    <property type="match status" value="1"/>
</dbReference>